<dbReference type="InterPro" id="IPR003661">
    <property type="entry name" value="HisK_dim/P_dom"/>
</dbReference>
<evidence type="ECO:0000256" key="5">
    <source>
        <dbReference type="ARBA" id="ARBA00022679"/>
    </source>
</evidence>
<dbReference type="EMBL" id="BMJQ01000001">
    <property type="protein sequence ID" value="GGF02466.1"/>
    <property type="molecule type" value="Genomic_DNA"/>
</dbReference>
<dbReference type="SMART" id="SM00388">
    <property type="entry name" value="HisKA"/>
    <property type="match status" value="1"/>
</dbReference>
<keyword evidence="8" id="KW-0067">ATP-binding</keyword>
<dbReference type="InterPro" id="IPR050980">
    <property type="entry name" value="2C_sensor_his_kinase"/>
</dbReference>
<sequence length="441" mass="47139">MSIETIVDTDADDTPARSEGGRVSLRTLIWIRWIAVAGQAVTLLIVHLALGFTLPLEIALGVVATSALINLANQMQRTGSLRLGDRDAMMYLAYDVVQLGALLYLTGGLQNPFALLVLAPVTVGATILSRRSVMTLSALTVGVATILAIWHLPLPWDEDQLEFPLLYVSAVWLALTLSTLFIAAYTWSVTEEGRRISDAYAATQLALAREQRISAVGALAAAAAHELGSPLGTIAVIAKELARDLPADGPLAEDAQLLLSETARCRTILQELAQKREADGGTPYDRLPLSALVEAAGDPYRVPHRALIQKIEGNPGDQPLVARSPEIMHGLGNLVQNAIQFAAAEVVVKTAWDDRWVTVTVADDGPGFPTQVLSRLGEPYLSGRDEDAEHMGLGIFIAETLLRRTGAKLHFANGAQGGAVVRVRWPRRALATVVGLTAPAA</sequence>
<evidence type="ECO:0000256" key="9">
    <source>
        <dbReference type="SAM" id="Phobius"/>
    </source>
</evidence>
<evidence type="ECO:0000313" key="12">
    <source>
        <dbReference type="Proteomes" id="UP000646365"/>
    </source>
</evidence>
<comment type="catalytic activity">
    <reaction evidence="1">
        <text>ATP + protein L-histidine = ADP + protein N-phospho-L-histidine.</text>
        <dbReference type="EC" id="2.7.13.3"/>
    </reaction>
</comment>
<evidence type="ECO:0000256" key="1">
    <source>
        <dbReference type="ARBA" id="ARBA00000085"/>
    </source>
</evidence>
<dbReference type="PANTHER" id="PTHR44936">
    <property type="entry name" value="SENSOR PROTEIN CREC"/>
    <property type="match status" value="1"/>
</dbReference>
<dbReference type="EC" id="2.7.13.3" evidence="3"/>
<dbReference type="Proteomes" id="UP000646365">
    <property type="component" value="Unassembled WGS sequence"/>
</dbReference>
<keyword evidence="9" id="KW-1133">Transmembrane helix</keyword>
<evidence type="ECO:0000256" key="2">
    <source>
        <dbReference type="ARBA" id="ARBA00004651"/>
    </source>
</evidence>
<dbReference type="GO" id="GO:0005524">
    <property type="term" value="F:ATP binding"/>
    <property type="evidence" value="ECO:0007669"/>
    <property type="project" value="UniProtKB-KW"/>
</dbReference>
<dbReference type="InterPro" id="IPR047770">
    <property type="entry name" value="RegB"/>
</dbReference>
<dbReference type="NCBIfam" id="NF033792">
    <property type="entry name" value="ActS_PrrB_HisK"/>
    <property type="match status" value="1"/>
</dbReference>
<evidence type="ECO:0000256" key="6">
    <source>
        <dbReference type="ARBA" id="ARBA00022741"/>
    </source>
</evidence>
<keyword evidence="7" id="KW-0418">Kinase</keyword>
<keyword evidence="4" id="KW-1003">Cell membrane</keyword>
<evidence type="ECO:0000256" key="7">
    <source>
        <dbReference type="ARBA" id="ARBA00022777"/>
    </source>
</evidence>
<dbReference type="GO" id="GO:0000155">
    <property type="term" value="F:phosphorelay sensor kinase activity"/>
    <property type="evidence" value="ECO:0007669"/>
    <property type="project" value="InterPro"/>
</dbReference>
<evidence type="ECO:0000256" key="8">
    <source>
        <dbReference type="ARBA" id="ARBA00022840"/>
    </source>
</evidence>
<dbReference type="InterPro" id="IPR036097">
    <property type="entry name" value="HisK_dim/P_sf"/>
</dbReference>
<keyword evidence="9" id="KW-0472">Membrane</keyword>
<feature type="transmembrane region" description="Helical" evidence="9">
    <location>
        <begin position="136"/>
        <end position="153"/>
    </location>
</feature>
<dbReference type="GO" id="GO:0005886">
    <property type="term" value="C:plasma membrane"/>
    <property type="evidence" value="ECO:0007669"/>
    <property type="project" value="UniProtKB-SubCell"/>
</dbReference>
<evidence type="ECO:0000256" key="3">
    <source>
        <dbReference type="ARBA" id="ARBA00012438"/>
    </source>
</evidence>
<keyword evidence="6" id="KW-0547">Nucleotide-binding</keyword>
<dbReference type="Gene3D" id="3.30.565.10">
    <property type="entry name" value="Histidine kinase-like ATPase, C-terminal domain"/>
    <property type="match status" value="1"/>
</dbReference>
<dbReference type="SUPFAM" id="SSF55874">
    <property type="entry name" value="ATPase domain of HSP90 chaperone/DNA topoisomerase II/histidine kinase"/>
    <property type="match status" value="1"/>
</dbReference>
<dbReference type="Gene3D" id="1.10.287.130">
    <property type="match status" value="1"/>
</dbReference>
<gene>
    <name evidence="11" type="ORF">GCM10011611_04970</name>
</gene>
<dbReference type="Pfam" id="PF02518">
    <property type="entry name" value="HATPase_c"/>
    <property type="match status" value="1"/>
</dbReference>
<feature type="domain" description="Histidine kinase" evidence="10">
    <location>
        <begin position="222"/>
        <end position="429"/>
    </location>
</feature>
<dbReference type="InterPro" id="IPR005467">
    <property type="entry name" value="His_kinase_dom"/>
</dbReference>
<dbReference type="InterPro" id="IPR003594">
    <property type="entry name" value="HATPase_dom"/>
</dbReference>
<accession>A0A8J3E1I9</accession>
<organism evidence="11 12">
    <name type="scientific">Aliidongia dinghuensis</name>
    <dbReference type="NCBI Taxonomy" id="1867774"/>
    <lineage>
        <taxon>Bacteria</taxon>
        <taxon>Pseudomonadati</taxon>
        <taxon>Pseudomonadota</taxon>
        <taxon>Alphaproteobacteria</taxon>
        <taxon>Rhodospirillales</taxon>
        <taxon>Dongiaceae</taxon>
        <taxon>Aliidongia</taxon>
    </lineage>
</organism>
<dbReference type="SUPFAM" id="SSF47384">
    <property type="entry name" value="Homodimeric domain of signal transducing histidine kinase"/>
    <property type="match status" value="1"/>
</dbReference>
<comment type="caution">
    <text evidence="11">The sequence shown here is derived from an EMBL/GenBank/DDBJ whole genome shotgun (WGS) entry which is preliminary data.</text>
</comment>
<evidence type="ECO:0000256" key="4">
    <source>
        <dbReference type="ARBA" id="ARBA00022475"/>
    </source>
</evidence>
<evidence type="ECO:0000259" key="10">
    <source>
        <dbReference type="PROSITE" id="PS50109"/>
    </source>
</evidence>
<dbReference type="PROSITE" id="PS50109">
    <property type="entry name" value="HIS_KIN"/>
    <property type="match status" value="1"/>
</dbReference>
<comment type="subcellular location">
    <subcellularLocation>
        <location evidence="2">Cell membrane</location>
        <topology evidence="2">Multi-pass membrane protein</topology>
    </subcellularLocation>
</comment>
<keyword evidence="9" id="KW-0812">Transmembrane</keyword>
<keyword evidence="5" id="KW-0808">Transferase</keyword>
<dbReference type="SMART" id="SM00387">
    <property type="entry name" value="HATPase_c"/>
    <property type="match status" value="1"/>
</dbReference>
<name>A0A8J3E1I9_9PROT</name>
<reference evidence="11" key="2">
    <citation type="submission" date="2020-09" db="EMBL/GenBank/DDBJ databases">
        <authorList>
            <person name="Sun Q."/>
            <person name="Zhou Y."/>
        </authorList>
    </citation>
    <scope>NUCLEOTIDE SEQUENCE</scope>
    <source>
        <strain evidence="11">CGMCC 1.15725</strain>
    </source>
</reference>
<keyword evidence="12" id="KW-1185">Reference proteome</keyword>
<reference evidence="11" key="1">
    <citation type="journal article" date="2014" name="Int. J. Syst. Evol. Microbiol.">
        <title>Complete genome sequence of Corynebacterium casei LMG S-19264T (=DSM 44701T), isolated from a smear-ripened cheese.</title>
        <authorList>
            <consortium name="US DOE Joint Genome Institute (JGI-PGF)"/>
            <person name="Walter F."/>
            <person name="Albersmeier A."/>
            <person name="Kalinowski J."/>
            <person name="Ruckert C."/>
        </authorList>
    </citation>
    <scope>NUCLEOTIDE SEQUENCE</scope>
    <source>
        <strain evidence="11">CGMCC 1.15725</strain>
    </source>
</reference>
<feature type="transmembrane region" description="Helical" evidence="9">
    <location>
        <begin position="165"/>
        <end position="187"/>
    </location>
</feature>
<proteinExistence type="predicted"/>
<dbReference type="InterPro" id="IPR036890">
    <property type="entry name" value="HATPase_C_sf"/>
</dbReference>
<evidence type="ECO:0000313" key="11">
    <source>
        <dbReference type="EMBL" id="GGF02466.1"/>
    </source>
</evidence>
<dbReference type="AlphaFoldDB" id="A0A8J3E1I9"/>
<dbReference type="PANTHER" id="PTHR44936:SF10">
    <property type="entry name" value="SENSOR PROTEIN RSTB"/>
    <property type="match status" value="1"/>
</dbReference>
<feature type="transmembrane region" description="Helical" evidence="9">
    <location>
        <begin position="30"/>
        <end position="52"/>
    </location>
</feature>
<dbReference type="RefSeq" id="WP_189042089.1">
    <property type="nucleotide sequence ID" value="NZ_BMJQ01000001.1"/>
</dbReference>
<protein>
    <recommendedName>
        <fullName evidence="3">histidine kinase</fullName>
        <ecNumber evidence="3">2.7.13.3</ecNumber>
    </recommendedName>
</protein>